<evidence type="ECO:0000256" key="5">
    <source>
        <dbReference type="ARBA" id="ARBA00023242"/>
    </source>
</evidence>
<dbReference type="InParanoid" id="A0A6P9CDA5"/>
<dbReference type="InterPro" id="IPR052011">
    <property type="entry name" value="CENP-NAC/CAD_complex"/>
</dbReference>
<feature type="compositionally biased region" description="Basic residues" evidence="7">
    <location>
        <begin position="9"/>
        <end position="25"/>
    </location>
</feature>
<accession>A0A6P9CDA5</accession>
<dbReference type="Pfam" id="PF05238">
    <property type="entry name" value="CENP-N"/>
    <property type="match status" value="1"/>
</dbReference>
<dbReference type="GO" id="GO:0034080">
    <property type="term" value="P:CENP-A containing chromatin assembly"/>
    <property type="evidence" value="ECO:0007669"/>
    <property type="project" value="InterPro"/>
</dbReference>
<comment type="subcellular location">
    <subcellularLocation>
        <location evidence="2">Chromosome</location>
        <location evidence="2">Centromere</location>
    </subcellularLocation>
    <subcellularLocation>
        <location evidence="1">Nucleus</location>
    </subcellularLocation>
</comment>
<evidence type="ECO:0000256" key="4">
    <source>
        <dbReference type="ARBA" id="ARBA00022454"/>
    </source>
</evidence>
<organism evidence="8 9">
    <name type="scientific">Pantherophis guttatus</name>
    <name type="common">Corn snake</name>
    <name type="synonym">Elaphe guttata</name>
    <dbReference type="NCBI Taxonomy" id="94885"/>
    <lineage>
        <taxon>Eukaryota</taxon>
        <taxon>Metazoa</taxon>
        <taxon>Chordata</taxon>
        <taxon>Craniata</taxon>
        <taxon>Vertebrata</taxon>
        <taxon>Euteleostomi</taxon>
        <taxon>Lepidosauria</taxon>
        <taxon>Squamata</taxon>
        <taxon>Bifurcata</taxon>
        <taxon>Unidentata</taxon>
        <taxon>Episquamata</taxon>
        <taxon>Toxicofera</taxon>
        <taxon>Serpentes</taxon>
        <taxon>Colubroidea</taxon>
        <taxon>Colubridae</taxon>
        <taxon>Colubrinae</taxon>
        <taxon>Pantherophis</taxon>
    </lineage>
</organism>
<dbReference type="Proteomes" id="UP001652622">
    <property type="component" value="Unplaced"/>
</dbReference>
<dbReference type="FunCoup" id="A0A6P9CDA5">
    <property type="interactions" value="211"/>
</dbReference>
<dbReference type="RefSeq" id="XP_034281307.1">
    <property type="nucleotide sequence ID" value="XM_034425416.2"/>
</dbReference>
<evidence type="ECO:0000256" key="1">
    <source>
        <dbReference type="ARBA" id="ARBA00004123"/>
    </source>
</evidence>
<evidence type="ECO:0000256" key="3">
    <source>
        <dbReference type="ARBA" id="ARBA00005566"/>
    </source>
</evidence>
<dbReference type="CTD" id="55839"/>
<evidence type="ECO:0000256" key="2">
    <source>
        <dbReference type="ARBA" id="ARBA00004584"/>
    </source>
</evidence>
<keyword evidence="4" id="KW-0158">Chromosome</keyword>
<evidence type="ECO:0000256" key="7">
    <source>
        <dbReference type="SAM" id="MobiDB-lite"/>
    </source>
</evidence>
<feature type="region of interest" description="Disordered" evidence="7">
    <location>
        <begin position="1"/>
        <end position="32"/>
    </location>
</feature>
<evidence type="ECO:0000313" key="9">
    <source>
        <dbReference type="RefSeq" id="XP_034281307.1"/>
    </source>
</evidence>
<dbReference type="PANTHER" id="PTHR46790">
    <property type="entry name" value="CENTROMERE PROTEIN N"/>
    <property type="match status" value="1"/>
</dbReference>
<dbReference type="GeneID" id="117670352"/>
<comment type="similarity">
    <text evidence="3">Belongs to the CENP-N/CHL4 family.</text>
</comment>
<reference evidence="9" key="1">
    <citation type="submission" date="2025-08" db="UniProtKB">
        <authorList>
            <consortium name="RefSeq"/>
        </authorList>
    </citation>
    <scope>IDENTIFICATION</scope>
    <source>
        <tissue evidence="9">Blood</tissue>
    </source>
</reference>
<sequence>MGVRAANVLRRKKETSKMAPKRRLRNSGGQDPPSKVFIMDETVAEYIRRTVLRIPRSETSKMLASWGFLSETQLQSLKIHYFKEKVSEAVVELCEENQATIKDAAELDLIYNYTYQDKNTWIVYQMTREDDEDAAIFNWTTFQKKFKCTLLSVLKNATISFKEYEDNAVWIRIAWGTQYTRPNQYKPTYVVYHSQTPYVFITNSKVKRNNTLLFQALLAATSYKDIHEMGLRSHCLNSLKVILFKRFSQNFQTHLPRPLQEKNSAPENVDPRIILEDKRERERIQKVNREIFGDEPQPKLEHAQYKLETVFKSEERSILNTDEPFRCTIRFSSPHLLEALKSLGPSGIADAPLSPLLTCITRKARNYFRIREKKDDLSQTNNTFQVS</sequence>
<keyword evidence="5" id="KW-0539">Nucleus</keyword>
<gene>
    <name evidence="9" type="primary">CENPN</name>
</gene>
<keyword evidence="6" id="KW-0137">Centromere</keyword>
<dbReference type="KEGG" id="pgut:117670352"/>
<dbReference type="GO" id="GO:0007059">
    <property type="term" value="P:chromosome segregation"/>
    <property type="evidence" value="ECO:0007669"/>
    <property type="project" value="InterPro"/>
</dbReference>
<proteinExistence type="inferred from homology"/>
<dbReference type="InterPro" id="IPR007902">
    <property type="entry name" value="Chl4/mis15/CENP-N"/>
</dbReference>
<keyword evidence="8" id="KW-1185">Reference proteome</keyword>
<evidence type="ECO:0000313" key="8">
    <source>
        <dbReference type="Proteomes" id="UP001652622"/>
    </source>
</evidence>
<protein>
    <submittedName>
        <fullName evidence="9">Centromere protein N</fullName>
    </submittedName>
</protein>
<dbReference type="GO" id="GO:0000775">
    <property type="term" value="C:chromosome, centromeric region"/>
    <property type="evidence" value="ECO:0007669"/>
    <property type="project" value="UniProtKB-SubCell"/>
</dbReference>
<evidence type="ECO:0000256" key="6">
    <source>
        <dbReference type="ARBA" id="ARBA00023328"/>
    </source>
</evidence>
<dbReference type="AlphaFoldDB" id="A0A6P9CDA5"/>
<name>A0A6P9CDA5_PANGU</name>
<dbReference type="PANTHER" id="PTHR46790:SF1">
    <property type="entry name" value="CENTROMERE PROTEIN N"/>
    <property type="match status" value="1"/>
</dbReference>
<dbReference type="OMA" id="WSVYQMK"/>
<dbReference type="GO" id="GO:0005654">
    <property type="term" value="C:nucleoplasm"/>
    <property type="evidence" value="ECO:0007669"/>
    <property type="project" value="TreeGrafter"/>
</dbReference>
<dbReference type="OrthoDB" id="6585699at2759"/>